<feature type="region of interest" description="Disordered" evidence="4">
    <location>
        <begin position="130"/>
        <end position="149"/>
    </location>
</feature>
<protein>
    <submittedName>
        <fullName evidence="6">Nucleophosmin/nucleoplasmin 3</fullName>
    </submittedName>
</protein>
<dbReference type="Proteomes" id="UP000694521">
    <property type="component" value="Unplaced"/>
</dbReference>
<dbReference type="Gene3D" id="2.60.120.340">
    <property type="entry name" value="Nucleoplasmin core domain"/>
    <property type="match status" value="1"/>
</dbReference>
<dbReference type="InterPro" id="IPR036824">
    <property type="entry name" value="Nucleoplasmin_core_dom_sf"/>
</dbReference>
<dbReference type="GO" id="GO:0006338">
    <property type="term" value="P:chromatin remodeling"/>
    <property type="evidence" value="ECO:0007669"/>
    <property type="project" value="TreeGrafter"/>
</dbReference>
<reference evidence="6" key="2">
    <citation type="submission" date="2025-09" db="UniProtKB">
        <authorList>
            <consortium name="Ensembl"/>
        </authorList>
    </citation>
    <scope>IDENTIFICATION</scope>
</reference>
<keyword evidence="7" id="KW-1185">Reference proteome</keyword>
<feature type="domain" description="Nucleoplasmin core" evidence="5">
    <location>
        <begin position="51"/>
        <end position="121"/>
    </location>
</feature>
<dbReference type="Pfam" id="PF03066">
    <property type="entry name" value="Nucleoplasmin"/>
    <property type="match status" value="1"/>
</dbReference>
<name>A0A8B9DKP0_ANSCY</name>
<reference evidence="6" key="1">
    <citation type="submission" date="2025-08" db="UniProtKB">
        <authorList>
            <consortium name="Ensembl"/>
        </authorList>
    </citation>
    <scope>IDENTIFICATION</scope>
</reference>
<dbReference type="SUPFAM" id="SSF69203">
    <property type="entry name" value="Nucleoplasmin-like core domain"/>
    <property type="match status" value="1"/>
</dbReference>
<evidence type="ECO:0000256" key="4">
    <source>
        <dbReference type="SAM" id="MobiDB-lite"/>
    </source>
</evidence>
<organism evidence="6 7">
    <name type="scientific">Anser cygnoides</name>
    <name type="common">Swan goose</name>
    <dbReference type="NCBI Taxonomy" id="8845"/>
    <lineage>
        <taxon>Eukaryota</taxon>
        <taxon>Metazoa</taxon>
        <taxon>Chordata</taxon>
        <taxon>Craniata</taxon>
        <taxon>Vertebrata</taxon>
        <taxon>Euteleostomi</taxon>
        <taxon>Archelosauria</taxon>
        <taxon>Archosauria</taxon>
        <taxon>Dinosauria</taxon>
        <taxon>Saurischia</taxon>
        <taxon>Theropoda</taxon>
        <taxon>Coelurosauria</taxon>
        <taxon>Aves</taxon>
        <taxon>Neognathae</taxon>
        <taxon>Galloanserae</taxon>
        <taxon>Anseriformes</taxon>
        <taxon>Anatidae</taxon>
        <taxon>Anserinae</taxon>
        <taxon>Anser</taxon>
    </lineage>
</organism>
<feature type="region of interest" description="Disordered" evidence="4">
    <location>
        <begin position="179"/>
        <end position="206"/>
    </location>
</feature>
<sequence length="244" mass="25580">MNRGSCPLLCVAAPHLAWQLGRSIAAGHLSPGEPRLCLLGEQYPGFPFPTQVCLTDGAKDECNVVEVVGRNHENQEIAVPVANLKLSCQPLLSLDNFKLQPPVTFRLAAGSGPVHLAGWHQISKGSCLGRGRGAARAKDPPPPFPVGNRALCVSQRTGKTFPLRRTTRTCLRRRRLLPSCQPRRSGGSSEGGSGRGEGLRSPAAGSWRGGAALPRGGCAVGPPAGGCCFQSASSPRCSLRLPPG</sequence>
<evidence type="ECO:0000256" key="3">
    <source>
        <dbReference type="ARBA" id="ARBA00023242"/>
    </source>
</evidence>
<evidence type="ECO:0000313" key="6">
    <source>
        <dbReference type="Ensembl" id="ENSACDP00005006751.1"/>
    </source>
</evidence>
<dbReference type="AlphaFoldDB" id="A0A8B9DKP0"/>
<keyword evidence="3" id="KW-0539">Nucleus</keyword>
<comment type="subcellular location">
    <subcellularLocation>
        <location evidence="1">Nucleus</location>
    </subcellularLocation>
</comment>
<dbReference type="GO" id="GO:0005737">
    <property type="term" value="C:cytoplasm"/>
    <property type="evidence" value="ECO:0007669"/>
    <property type="project" value="TreeGrafter"/>
</dbReference>
<comment type="similarity">
    <text evidence="2">Belongs to the nucleoplasmin family.</text>
</comment>
<evidence type="ECO:0000259" key="5">
    <source>
        <dbReference type="Pfam" id="PF03066"/>
    </source>
</evidence>
<dbReference type="PANTHER" id="PTHR22747:SF13">
    <property type="entry name" value="NUCLEOPLASMIN-3"/>
    <property type="match status" value="1"/>
</dbReference>
<dbReference type="GO" id="GO:0003723">
    <property type="term" value="F:RNA binding"/>
    <property type="evidence" value="ECO:0007669"/>
    <property type="project" value="TreeGrafter"/>
</dbReference>
<dbReference type="GO" id="GO:0005654">
    <property type="term" value="C:nucleoplasm"/>
    <property type="evidence" value="ECO:0007669"/>
    <property type="project" value="TreeGrafter"/>
</dbReference>
<dbReference type="InterPro" id="IPR004301">
    <property type="entry name" value="Nucleoplasmin"/>
</dbReference>
<evidence type="ECO:0000256" key="2">
    <source>
        <dbReference type="ARBA" id="ARBA00010744"/>
    </source>
</evidence>
<dbReference type="Ensembl" id="ENSACDT00005008118.1">
    <property type="protein sequence ID" value="ENSACDP00005006751.1"/>
    <property type="gene ID" value="ENSACDG00005004953.1"/>
</dbReference>
<proteinExistence type="inferred from homology"/>
<dbReference type="GO" id="GO:0003682">
    <property type="term" value="F:chromatin binding"/>
    <property type="evidence" value="ECO:0007669"/>
    <property type="project" value="TreeGrafter"/>
</dbReference>
<dbReference type="GO" id="GO:0042393">
    <property type="term" value="F:histone binding"/>
    <property type="evidence" value="ECO:0007669"/>
    <property type="project" value="TreeGrafter"/>
</dbReference>
<dbReference type="GO" id="GO:0005730">
    <property type="term" value="C:nucleolus"/>
    <property type="evidence" value="ECO:0007669"/>
    <property type="project" value="TreeGrafter"/>
</dbReference>
<dbReference type="PANTHER" id="PTHR22747">
    <property type="entry name" value="NUCLEOPLASMIN"/>
    <property type="match status" value="1"/>
</dbReference>
<dbReference type="InterPro" id="IPR024057">
    <property type="entry name" value="Nucleoplasmin_core_dom"/>
</dbReference>
<evidence type="ECO:0000256" key="1">
    <source>
        <dbReference type="ARBA" id="ARBA00004123"/>
    </source>
</evidence>
<evidence type="ECO:0000313" key="7">
    <source>
        <dbReference type="Proteomes" id="UP000694521"/>
    </source>
</evidence>
<accession>A0A8B9DKP0</accession>